<comment type="caution">
    <text evidence="4">The sequence shown here is derived from an EMBL/GenBank/DDBJ whole genome shotgun (WGS) entry which is preliminary data.</text>
</comment>
<evidence type="ECO:0000259" key="3">
    <source>
        <dbReference type="Pfam" id="PF12696"/>
    </source>
</evidence>
<evidence type="ECO:0000256" key="2">
    <source>
        <dbReference type="SAM" id="Phobius"/>
    </source>
</evidence>
<dbReference type="GO" id="GO:0003677">
    <property type="term" value="F:DNA binding"/>
    <property type="evidence" value="ECO:0007669"/>
    <property type="project" value="UniProtKB-KW"/>
</dbReference>
<keyword evidence="1" id="KW-0175">Coiled coil</keyword>
<dbReference type="RefSeq" id="WP_305730468.1">
    <property type="nucleotide sequence ID" value="NZ_JAUZEA010000007.1"/>
</dbReference>
<feature type="coiled-coil region" evidence="1">
    <location>
        <begin position="529"/>
        <end position="556"/>
    </location>
</feature>
<protein>
    <submittedName>
        <fullName evidence="4">Type IV secretion system DNA-binding domain-containing protein</fullName>
    </submittedName>
</protein>
<accession>A0AAP5C7L5</accession>
<feature type="domain" description="TraD/TraG TraM recognition site" evidence="3">
    <location>
        <begin position="724"/>
        <end position="812"/>
    </location>
</feature>
<keyword evidence="4" id="KW-0238">DNA-binding</keyword>
<dbReference type="InterPro" id="IPR027417">
    <property type="entry name" value="P-loop_NTPase"/>
</dbReference>
<feature type="transmembrane region" description="Helical" evidence="2">
    <location>
        <begin position="138"/>
        <end position="171"/>
    </location>
</feature>
<evidence type="ECO:0000313" key="4">
    <source>
        <dbReference type="EMBL" id="MDQ7953102.1"/>
    </source>
</evidence>
<dbReference type="SUPFAM" id="SSF52540">
    <property type="entry name" value="P-loop containing nucleoside triphosphate hydrolases"/>
    <property type="match status" value="1"/>
</dbReference>
<keyword evidence="2" id="KW-0812">Transmembrane</keyword>
<name>A0AAP5C7L5_9GAMM</name>
<dbReference type="Gene3D" id="3.40.50.300">
    <property type="entry name" value="P-loop containing nucleotide triphosphate hydrolases"/>
    <property type="match status" value="1"/>
</dbReference>
<feature type="transmembrane region" description="Helical" evidence="2">
    <location>
        <begin position="271"/>
        <end position="295"/>
    </location>
</feature>
<evidence type="ECO:0000256" key="1">
    <source>
        <dbReference type="SAM" id="Coils"/>
    </source>
</evidence>
<dbReference type="Pfam" id="PF12696">
    <property type="entry name" value="TraG-D_C"/>
    <property type="match status" value="1"/>
</dbReference>
<gene>
    <name evidence="4" type="ORF">Q0031_15070</name>
</gene>
<keyword evidence="2" id="KW-0472">Membrane</keyword>
<dbReference type="AlphaFoldDB" id="A0AAP5C7L5"/>
<dbReference type="Proteomes" id="UP001240529">
    <property type="component" value="Unassembled WGS sequence"/>
</dbReference>
<sequence>MIPTIFQVLSVLGKLPGLKRFVDVEASIQERTNEEIHEVVGAFDDFIKVPSNILVDVREEDQAIVEAYGAIQFPDGRWHVSDDLKHSKDLEPWMPDATDDMIVRFENSKITRSGKPMDGVVLPQDTITGSVSSAMPLMFAALPVIACAAFILSRFLGAYGYLALFAAVPYLKAIRLDKSASHAIGSFFCLLVGPLIVGIASLERARADESIGAAGMHALRGVLTGSGLIPFGIGFLVLIALTFACCYFSSKQGTKHEKSLDLFARALKVEVSFVVYAVAVSILPAPLSLIFIFAVPNLYCIRYAQIERETRTSETSSNSNHFTVGRHEKTARSMMRKQWVAQALRALNDKTPLIPLGKATGFLFNKMYRFAPVPGKMLVASLKDTSQHILVIAKSGGGKTFWLRKFMALVKLTKWAGAIVGDGKNVLVREVMSLMDIVIEPGINLSLSQGMNAQQLVQAFRELKRKGKMSEDESSFWTSMGFIVLEHVAMIVEAACEAEKFVRSNTALLISDEEQQLIKFTSIERLAELEGDQERLSHAKNAIAETRANIRKLEASLKQPRSCYWTIGQIQRFLNVVNQIKQTEKGFELHEEFRGAFDFIEKSGYLNVADAANQIKGSVSYFANTWAVMAPETRTSITSNIDNALNDVFRGRHLKNADGVLWADTETGIDFQGVLTEKLWIGVNLPTMVHGVGGQITADIVRMRVYNLIKNRPVNWADLEGHNPVFNFIDEAQSVIGEAERDLIAMARSLGCYFVFLTQNISSFLANFSEHGAHNLFELFATKVLMQNESSHSTYKYFQEMLGKARLTPYKTASVGINNQAMLQRYANSALVDPEHPDAVFMQKLREKGVGAIQNSYVHSAPRQIDVKDAAHRFEDVARIKNFDLETVQGTELSWVMDDDDFANTLFQGQALIVVSRAGSTRTEICEVGGLEADQVEDFMRENSRA</sequence>
<organism evidence="4 5">
    <name type="scientific">Stenotrophomonas geniculata</name>
    <dbReference type="NCBI Taxonomy" id="86188"/>
    <lineage>
        <taxon>Bacteria</taxon>
        <taxon>Pseudomonadati</taxon>
        <taxon>Pseudomonadota</taxon>
        <taxon>Gammaproteobacteria</taxon>
        <taxon>Lysobacterales</taxon>
        <taxon>Lysobacteraceae</taxon>
        <taxon>Stenotrophomonas</taxon>
    </lineage>
</organism>
<keyword evidence="2" id="KW-1133">Transmembrane helix</keyword>
<dbReference type="InterPro" id="IPR032689">
    <property type="entry name" value="TraG-D_C"/>
</dbReference>
<feature type="transmembrane region" description="Helical" evidence="2">
    <location>
        <begin position="222"/>
        <end position="250"/>
    </location>
</feature>
<proteinExistence type="predicted"/>
<reference evidence="4" key="1">
    <citation type="submission" date="2023-07" db="EMBL/GenBank/DDBJ databases">
        <authorList>
            <person name="Shahid S."/>
            <person name="Akbar M.Y."/>
            <person name="Ajmal W."/>
            <person name="Ansari A."/>
            <person name="Ghazanfar S."/>
        </authorList>
    </citation>
    <scope>NUCLEOTIDE SEQUENCE</scope>
    <source>
        <strain evidence="4">NIGAB</strain>
    </source>
</reference>
<evidence type="ECO:0000313" key="5">
    <source>
        <dbReference type="Proteomes" id="UP001240529"/>
    </source>
</evidence>
<dbReference type="EMBL" id="JAVIAC010000007">
    <property type="protein sequence ID" value="MDQ7953102.1"/>
    <property type="molecule type" value="Genomic_DNA"/>
</dbReference>
<feature type="transmembrane region" description="Helical" evidence="2">
    <location>
        <begin position="183"/>
        <end position="202"/>
    </location>
</feature>